<sequence>MMGPLSATRVSQLQAIPSEHPTDQFFSSRPSVPPVQSHYRPFSTLHSAPVPCPPLPNPKSHPKSVVRRRSVALSALSTMGFSLKDIVKDRESTRTSLKPADIHIIRPGSPMFNPSVPYSDTDYPLSSSPARLTMQKSLKKKRSLASLLATDNSRSATPVSEPLRTPLPPIPSPSDAMDLSASVQEDEEDDEEYDSRRYVRKNKWVQRHGMQLHPYAMDAPYMQAYNPIMLENDRYTGLLLNRLNPNGTPSFHDYGRNPPPNVLDLGCGQGHWVKEAASAWRQSRIIGFDLVDVTLPSLDQMENVTFVRGNFLKYQLPFPDNHFDLVRMANLTLCIPYDKWEFVLEEVRRVLVVGGRLELIDDQICFPYGETPSPPSSPASPLTPVGSSPVIDDDADFLDIDDDDETLEDDDNFDDSTSTVYEDTYASFTSHKVRFSPSLTTSDDTSLTSSPPSMSTLSSFDDPDTPTSTTTALTSSTLRPSSSWGQQANSSKDLETIFEDMLNRKYGVHPRPSEFLLDLMKTLFGRPTTHKLHSFHLKLAPVESSSSSDSDSDRSLRSSESYLSGGVRKPWKPNNDRQVGPGRRYGGDPIHPPSPLPYIPDKMSAKAADRLGISYSALAAASSPIRTNSSSSSSLNSTGSSGSKQSPGMILWPSTFIAFEPTELEMHACKNLHLLLGCKAALAEHIASFTSSDGKRIASDDEFEDTVWRYECFRRRRFHWPSQVPESNLIEESARLRPPRRGTDSPGLSRQNTISEHGHSYSHSPATPTFGGSKLSASSSPYVSSMPVIQEEMTHVRTLRVFEAIKHTY</sequence>
<evidence type="ECO:0000313" key="1">
    <source>
        <dbReference type="EMBL" id="TFK70414.1"/>
    </source>
</evidence>
<gene>
    <name evidence="1" type="ORF">BDN72DRAFT_538187</name>
</gene>
<keyword evidence="2" id="KW-1185">Reference proteome</keyword>
<protein>
    <submittedName>
        <fullName evidence="1">Uncharacterized protein</fullName>
    </submittedName>
</protein>
<evidence type="ECO:0000313" key="2">
    <source>
        <dbReference type="Proteomes" id="UP000308600"/>
    </source>
</evidence>
<proteinExistence type="predicted"/>
<dbReference type="EMBL" id="ML208313">
    <property type="protein sequence ID" value="TFK70414.1"/>
    <property type="molecule type" value="Genomic_DNA"/>
</dbReference>
<organism evidence="1 2">
    <name type="scientific">Pluteus cervinus</name>
    <dbReference type="NCBI Taxonomy" id="181527"/>
    <lineage>
        <taxon>Eukaryota</taxon>
        <taxon>Fungi</taxon>
        <taxon>Dikarya</taxon>
        <taxon>Basidiomycota</taxon>
        <taxon>Agaricomycotina</taxon>
        <taxon>Agaricomycetes</taxon>
        <taxon>Agaricomycetidae</taxon>
        <taxon>Agaricales</taxon>
        <taxon>Pluteineae</taxon>
        <taxon>Pluteaceae</taxon>
        <taxon>Pluteus</taxon>
    </lineage>
</organism>
<dbReference type="Proteomes" id="UP000308600">
    <property type="component" value="Unassembled WGS sequence"/>
</dbReference>
<accession>A0ACD3AYQ2</accession>
<name>A0ACD3AYQ2_9AGAR</name>
<reference evidence="1 2" key="1">
    <citation type="journal article" date="2019" name="Nat. Ecol. Evol.">
        <title>Megaphylogeny resolves global patterns of mushroom evolution.</title>
        <authorList>
            <person name="Varga T."/>
            <person name="Krizsan K."/>
            <person name="Foldi C."/>
            <person name="Dima B."/>
            <person name="Sanchez-Garcia M."/>
            <person name="Sanchez-Ramirez S."/>
            <person name="Szollosi G.J."/>
            <person name="Szarkandi J.G."/>
            <person name="Papp V."/>
            <person name="Albert L."/>
            <person name="Andreopoulos W."/>
            <person name="Angelini C."/>
            <person name="Antonin V."/>
            <person name="Barry K.W."/>
            <person name="Bougher N.L."/>
            <person name="Buchanan P."/>
            <person name="Buyck B."/>
            <person name="Bense V."/>
            <person name="Catcheside P."/>
            <person name="Chovatia M."/>
            <person name="Cooper J."/>
            <person name="Damon W."/>
            <person name="Desjardin D."/>
            <person name="Finy P."/>
            <person name="Geml J."/>
            <person name="Haridas S."/>
            <person name="Hughes K."/>
            <person name="Justo A."/>
            <person name="Karasinski D."/>
            <person name="Kautmanova I."/>
            <person name="Kiss B."/>
            <person name="Kocsube S."/>
            <person name="Kotiranta H."/>
            <person name="LaButti K.M."/>
            <person name="Lechner B.E."/>
            <person name="Liimatainen K."/>
            <person name="Lipzen A."/>
            <person name="Lukacs Z."/>
            <person name="Mihaltcheva S."/>
            <person name="Morgado L.N."/>
            <person name="Niskanen T."/>
            <person name="Noordeloos M.E."/>
            <person name="Ohm R.A."/>
            <person name="Ortiz-Santana B."/>
            <person name="Ovrebo C."/>
            <person name="Racz N."/>
            <person name="Riley R."/>
            <person name="Savchenko A."/>
            <person name="Shiryaev A."/>
            <person name="Soop K."/>
            <person name="Spirin V."/>
            <person name="Szebenyi C."/>
            <person name="Tomsovsky M."/>
            <person name="Tulloss R.E."/>
            <person name="Uehling J."/>
            <person name="Grigoriev I.V."/>
            <person name="Vagvolgyi C."/>
            <person name="Papp T."/>
            <person name="Martin F.M."/>
            <person name="Miettinen O."/>
            <person name="Hibbett D.S."/>
            <person name="Nagy L.G."/>
        </authorList>
    </citation>
    <scope>NUCLEOTIDE SEQUENCE [LARGE SCALE GENOMIC DNA]</scope>
    <source>
        <strain evidence="1 2">NL-1719</strain>
    </source>
</reference>